<evidence type="ECO:0000313" key="2">
    <source>
        <dbReference type="Proteomes" id="UP000000268"/>
    </source>
</evidence>
<reference evidence="1 2" key="1">
    <citation type="journal article" date="2008" name="Proc. Natl. Acad. Sci. U.S.A.">
        <title>Niche adaptation and genome expansion in the chlorophyll d-producing cyanobacterium Acaryochloris marina.</title>
        <authorList>
            <person name="Swingley W.D."/>
            <person name="Chen M."/>
            <person name="Cheung P.C."/>
            <person name="Conrad A.L."/>
            <person name="Dejesa L.C."/>
            <person name="Hao J."/>
            <person name="Honchak B.M."/>
            <person name="Karbach L.E."/>
            <person name="Kurdoglu A."/>
            <person name="Lahiri S."/>
            <person name="Mastrian S.D."/>
            <person name="Miyashita H."/>
            <person name="Page L."/>
            <person name="Ramakrishna P."/>
            <person name="Satoh S."/>
            <person name="Sattley W.M."/>
            <person name="Shimada Y."/>
            <person name="Taylor H.L."/>
            <person name="Tomo T."/>
            <person name="Tsuchiya T."/>
            <person name="Wang Z.T."/>
            <person name="Raymond J."/>
            <person name="Mimuro M."/>
            <person name="Blankenship R.E."/>
            <person name="Touchman J.W."/>
        </authorList>
    </citation>
    <scope>NUCLEOTIDE SEQUENCE [LARGE SCALE GENOMIC DNA]</scope>
    <source>
        <strain evidence="2">MBIC 11017</strain>
    </source>
</reference>
<protein>
    <submittedName>
        <fullName evidence="1">Uncharacterized protein</fullName>
    </submittedName>
</protein>
<name>B0C1Q7_ACAM1</name>
<gene>
    <name evidence="1" type="ordered locus">AM1_5954</name>
</gene>
<organism evidence="1 2">
    <name type="scientific">Acaryochloris marina (strain MBIC 11017)</name>
    <dbReference type="NCBI Taxonomy" id="329726"/>
    <lineage>
        <taxon>Bacteria</taxon>
        <taxon>Bacillati</taxon>
        <taxon>Cyanobacteriota</taxon>
        <taxon>Cyanophyceae</taxon>
        <taxon>Acaryochloridales</taxon>
        <taxon>Acaryochloridaceae</taxon>
        <taxon>Acaryochloris</taxon>
    </lineage>
</organism>
<dbReference type="KEGG" id="amr:AM1_5954"/>
<dbReference type="Proteomes" id="UP000000268">
    <property type="component" value="Chromosome"/>
</dbReference>
<proteinExistence type="predicted"/>
<sequence length="56" mass="6348">MPDHICTQIPVIKDSSDLENQAQSTASQTQAYSASSPYWTPIALYYLEREVEWARG</sequence>
<keyword evidence="2" id="KW-1185">Reference proteome</keyword>
<dbReference type="HOGENOM" id="CLU_3003393_0_0_3"/>
<accession>B0C1Q7</accession>
<evidence type="ECO:0000313" key="1">
    <source>
        <dbReference type="EMBL" id="ABW30891.1"/>
    </source>
</evidence>
<dbReference type="EMBL" id="CP000828">
    <property type="protein sequence ID" value="ABW30891.1"/>
    <property type="molecule type" value="Genomic_DNA"/>
</dbReference>
<dbReference type="AlphaFoldDB" id="B0C1Q7"/>